<dbReference type="InterPro" id="IPR018163">
    <property type="entry name" value="Thr/Ala-tRNA-synth_IIc_edit"/>
</dbReference>
<comment type="function">
    <text evidence="8">Functions in trans to edit the amino acid moiety from incorrectly charged tRNA(Ala).</text>
</comment>
<keyword evidence="6" id="KW-0862">Zinc</keyword>
<comment type="caution">
    <text evidence="10">The sequence shown here is derived from an EMBL/GenBank/DDBJ whole genome shotgun (WGS) entry which is preliminary data.</text>
</comment>
<dbReference type="SUPFAM" id="SSF55186">
    <property type="entry name" value="ThrRS/AlaRS common domain"/>
    <property type="match status" value="1"/>
</dbReference>
<evidence type="ECO:0000256" key="4">
    <source>
        <dbReference type="ARBA" id="ARBA00022490"/>
    </source>
</evidence>
<evidence type="ECO:0000256" key="6">
    <source>
        <dbReference type="ARBA" id="ARBA00022833"/>
    </source>
</evidence>
<comment type="subcellular location">
    <subcellularLocation>
        <location evidence="2">Cytoplasm</location>
    </subcellularLocation>
</comment>
<evidence type="ECO:0000313" key="10">
    <source>
        <dbReference type="EMBL" id="RUS78924.1"/>
    </source>
</evidence>
<evidence type="ECO:0000256" key="5">
    <source>
        <dbReference type="ARBA" id="ARBA00022723"/>
    </source>
</evidence>
<dbReference type="Gene3D" id="2.40.30.130">
    <property type="match status" value="1"/>
</dbReference>
<dbReference type="FunFam" id="2.40.30.130:FF:000003">
    <property type="entry name" value="alanyl-tRNA editing protein Aarsd1"/>
    <property type="match status" value="1"/>
</dbReference>
<dbReference type="PANTHER" id="PTHR43462:SF1">
    <property type="entry name" value="ALANYL-TRNA EDITING PROTEIN AARSD1"/>
    <property type="match status" value="1"/>
</dbReference>
<dbReference type="GO" id="GO:0005524">
    <property type="term" value="F:ATP binding"/>
    <property type="evidence" value="ECO:0007669"/>
    <property type="project" value="InterPro"/>
</dbReference>
<accession>A0A3S0ZZD7</accession>
<dbReference type="GO" id="GO:0043039">
    <property type="term" value="P:tRNA aminoacylation"/>
    <property type="evidence" value="ECO:0007669"/>
    <property type="project" value="InterPro"/>
</dbReference>
<protein>
    <recommendedName>
        <fullName evidence="9">Threonyl/alanyl tRNA synthetase SAD domain-containing protein</fullName>
    </recommendedName>
</protein>
<evidence type="ECO:0000259" key="9">
    <source>
        <dbReference type="SMART" id="SM00863"/>
    </source>
</evidence>
<dbReference type="EMBL" id="RQTK01000481">
    <property type="protein sequence ID" value="RUS78924.1"/>
    <property type="molecule type" value="Genomic_DNA"/>
</dbReference>
<dbReference type="GO" id="GO:0006412">
    <property type="term" value="P:translation"/>
    <property type="evidence" value="ECO:0007669"/>
    <property type="project" value="UniProtKB-KW"/>
</dbReference>
<dbReference type="PANTHER" id="PTHR43462">
    <property type="entry name" value="ALANYL-TRNA EDITING PROTEIN"/>
    <property type="match status" value="1"/>
</dbReference>
<sequence>MSFMCQKDSYLKEYRTKVKSCKPASTTILENGKKTKVKGYEVILEDTILFPEGGGQPDDRGTINDIPVLKITRSWEDAVHFLPSEIPEGTDVSLKVDWQRRFDHMQQHTAQHLITAIVDHKFGYETTSWNLGSDIVTIELGTPTFSTNQLAEVEEEVNECIRRQISVTPTLYPDKDDPELLKFRGLGLPADHVGSVRVVTIEGVDSALCCGTHISNLSHIQAIKLLGTEKGKKDKTNLLVLAGNRLRRYAGNSFDREKQLAGILKGPAEKQSELAEKAVKGMKNYQKICNAQLKELAALEVSLFKKTEPNDTVFVKHRKDGDSDYISVLMSELGDENLPKLITVGDEKEGGMFVVGGPAQLVSDLGPRICALFGGKGAPNKGSVFRGKANELSLSSRAAAEKLMRDFVAGRGDGASVAVGDEP</sequence>
<dbReference type="OrthoDB" id="288942at2759"/>
<dbReference type="GO" id="GO:0002196">
    <property type="term" value="F:Ser-tRNA(Ala) deacylase activity"/>
    <property type="evidence" value="ECO:0007669"/>
    <property type="project" value="TreeGrafter"/>
</dbReference>
<feature type="domain" description="Threonyl/alanyl tRNA synthetase SAD" evidence="9">
    <location>
        <begin position="196"/>
        <end position="239"/>
    </location>
</feature>
<dbReference type="GO" id="GO:0005737">
    <property type="term" value="C:cytoplasm"/>
    <property type="evidence" value="ECO:0007669"/>
    <property type="project" value="UniProtKB-SubCell"/>
</dbReference>
<gene>
    <name evidence="10" type="ORF">EGW08_013302</name>
</gene>
<evidence type="ECO:0000256" key="1">
    <source>
        <dbReference type="ARBA" id="ARBA00001947"/>
    </source>
</evidence>
<keyword evidence="7" id="KW-0648">Protein biosynthesis</keyword>
<evidence type="ECO:0000313" key="11">
    <source>
        <dbReference type="Proteomes" id="UP000271974"/>
    </source>
</evidence>
<evidence type="ECO:0000256" key="2">
    <source>
        <dbReference type="ARBA" id="ARBA00004496"/>
    </source>
</evidence>
<keyword evidence="4" id="KW-0963">Cytoplasm</keyword>
<comment type="cofactor">
    <cofactor evidence="1">
        <name>Zn(2+)</name>
        <dbReference type="ChEBI" id="CHEBI:29105"/>
    </cofactor>
</comment>
<dbReference type="GO" id="GO:0004812">
    <property type="term" value="F:aminoacyl-tRNA ligase activity"/>
    <property type="evidence" value="ECO:0007669"/>
    <property type="project" value="InterPro"/>
</dbReference>
<dbReference type="STRING" id="188477.A0A3S0ZZD7"/>
<dbReference type="AlphaFoldDB" id="A0A3S0ZZD7"/>
<dbReference type="GO" id="GO:0046872">
    <property type="term" value="F:metal ion binding"/>
    <property type="evidence" value="ECO:0007669"/>
    <property type="project" value="UniProtKB-KW"/>
</dbReference>
<dbReference type="FunFam" id="3.30.980.10:FF:000007">
    <property type="entry name" value="alanyl-tRNA editing protein Aarsd1"/>
    <property type="match status" value="1"/>
</dbReference>
<proteinExistence type="inferred from homology"/>
<dbReference type="InterPro" id="IPR051335">
    <property type="entry name" value="Alanyl-tRNA_Editing_Enzymes"/>
</dbReference>
<evidence type="ECO:0000256" key="7">
    <source>
        <dbReference type="ARBA" id="ARBA00022917"/>
    </source>
</evidence>
<dbReference type="SUPFAM" id="SSF50447">
    <property type="entry name" value="Translation proteins"/>
    <property type="match status" value="1"/>
</dbReference>
<reference evidence="10 11" key="1">
    <citation type="submission" date="2019-01" db="EMBL/GenBank/DDBJ databases">
        <title>A draft genome assembly of the solar-powered sea slug Elysia chlorotica.</title>
        <authorList>
            <person name="Cai H."/>
            <person name="Li Q."/>
            <person name="Fang X."/>
            <person name="Li J."/>
            <person name="Curtis N.E."/>
            <person name="Altenburger A."/>
            <person name="Shibata T."/>
            <person name="Feng M."/>
            <person name="Maeda T."/>
            <person name="Schwartz J.A."/>
            <person name="Shigenobu S."/>
            <person name="Lundholm N."/>
            <person name="Nishiyama T."/>
            <person name="Yang H."/>
            <person name="Hasebe M."/>
            <person name="Li S."/>
            <person name="Pierce S.K."/>
            <person name="Wang J."/>
        </authorList>
    </citation>
    <scope>NUCLEOTIDE SEQUENCE [LARGE SCALE GENOMIC DNA]</scope>
    <source>
        <strain evidence="10">EC2010</strain>
        <tissue evidence="10">Whole organism of an adult</tissue>
    </source>
</reference>
<dbReference type="Gene3D" id="3.30.980.10">
    <property type="entry name" value="Threonyl-trna Synthetase, Chain A, domain 2"/>
    <property type="match status" value="1"/>
</dbReference>
<dbReference type="SMART" id="SM00863">
    <property type="entry name" value="tRNA_SAD"/>
    <property type="match status" value="1"/>
</dbReference>
<dbReference type="InterPro" id="IPR012947">
    <property type="entry name" value="tRNA_SAD"/>
</dbReference>
<dbReference type="InterPro" id="IPR009000">
    <property type="entry name" value="Transl_B-barrel_sf"/>
</dbReference>
<evidence type="ECO:0000256" key="3">
    <source>
        <dbReference type="ARBA" id="ARBA00008429"/>
    </source>
</evidence>
<organism evidence="10 11">
    <name type="scientific">Elysia chlorotica</name>
    <name type="common">Eastern emerald elysia</name>
    <name type="synonym">Sea slug</name>
    <dbReference type="NCBI Taxonomy" id="188477"/>
    <lineage>
        <taxon>Eukaryota</taxon>
        <taxon>Metazoa</taxon>
        <taxon>Spiralia</taxon>
        <taxon>Lophotrochozoa</taxon>
        <taxon>Mollusca</taxon>
        <taxon>Gastropoda</taxon>
        <taxon>Heterobranchia</taxon>
        <taxon>Euthyneura</taxon>
        <taxon>Panpulmonata</taxon>
        <taxon>Sacoglossa</taxon>
        <taxon>Placobranchoidea</taxon>
        <taxon>Plakobranchidae</taxon>
        <taxon>Elysia</taxon>
    </lineage>
</organism>
<dbReference type="Proteomes" id="UP000271974">
    <property type="component" value="Unassembled WGS sequence"/>
</dbReference>
<name>A0A3S0ZZD7_ELYCH</name>
<evidence type="ECO:0000256" key="8">
    <source>
        <dbReference type="ARBA" id="ARBA00053555"/>
    </source>
</evidence>
<keyword evidence="5" id="KW-0479">Metal-binding</keyword>
<keyword evidence="11" id="KW-1185">Reference proteome</keyword>
<comment type="similarity">
    <text evidence="3">Belongs to the class-II aminoacyl-tRNA synthetase family. Alax-L subfamily.</text>
</comment>
<dbReference type="Pfam" id="PF07973">
    <property type="entry name" value="tRNA_SAD"/>
    <property type="match status" value="1"/>
</dbReference>